<feature type="transmembrane region" description="Helical" evidence="1">
    <location>
        <begin position="254"/>
        <end position="272"/>
    </location>
</feature>
<dbReference type="RefSeq" id="WP_149751580.1">
    <property type="nucleotide sequence ID" value="NZ_VUJW01000010.1"/>
</dbReference>
<protein>
    <submittedName>
        <fullName evidence="3">DUF4350 domain-containing protein</fullName>
    </submittedName>
</protein>
<keyword evidence="1" id="KW-0812">Transmembrane</keyword>
<keyword evidence="4" id="KW-1185">Reference proteome</keyword>
<dbReference type="InterPro" id="IPR025646">
    <property type="entry name" value="DUF4350"/>
</dbReference>
<organism evidence="3 4">
    <name type="scientific">Nocardioides antri</name>
    <dbReference type="NCBI Taxonomy" id="2607659"/>
    <lineage>
        <taxon>Bacteria</taxon>
        <taxon>Bacillati</taxon>
        <taxon>Actinomycetota</taxon>
        <taxon>Actinomycetes</taxon>
        <taxon>Propionibacteriales</taxon>
        <taxon>Nocardioidaceae</taxon>
        <taxon>Nocardioides</taxon>
    </lineage>
</organism>
<reference evidence="3 4" key="2">
    <citation type="submission" date="2019-09" db="EMBL/GenBank/DDBJ databases">
        <authorList>
            <person name="Jin C."/>
        </authorList>
    </citation>
    <scope>NUCLEOTIDE SEQUENCE [LARGE SCALE GENOMIC DNA]</scope>
    <source>
        <strain evidence="3 4">BN140041</strain>
    </source>
</reference>
<feature type="domain" description="DUF4350" evidence="2">
    <location>
        <begin position="59"/>
        <end position="223"/>
    </location>
</feature>
<dbReference type="Pfam" id="PF14258">
    <property type="entry name" value="DUF4350"/>
    <property type="match status" value="1"/>
</dbReference>
<evidence type="ECO:0000313" key="4">
    <source>
        <dbReference type="Proteomes" id="UP000324351"/>
    </source>
</evidence>
<feature type="transmembrane region" description="Helical" evidence="1">
    <location>
        <begin position="28"/>
        <end position="48"/>
    </location>
</feature>
<name>A0A5B1LZ57_9ACTN</name>
<proteinExistence type="predicted"/>
<evidence type="ECO:0000256" key="1">
    <source>
        <dbReference type="SAM" id="Phobius"/>
    </source>
</evidence>
<dbReference type="EMBL" id="VUJW01000010">
    <property type="protein sequence ID" value="KAA1425953.1"/>
    <property type="molecule type" value="Genomic_DNA"/>
</dbReference>
<dbReference type="Proteomes" id="UP000324351">
    <property type="component" value="Unassembled WGS sequence"/>
</dbReference>
<accession>A0A5B1LZ57</accession>
<evidence type="ECO:0000259" key="2">
    <source>
        <dbReference type="Pfam" id="PF14258"/>
    </source>
</evidence>
<keyword evidence="1" id="KW-1133">Transmembrane helix</keyword>
<keyword evidence="1" id="KW-0472">Membrane</keyword>
<gene>
    <name evidence="3" type="ORF">F0U47_16590</name>
</gene>
<comment type="caution">
    <text evidence="3">The sequence shown here is derived from an EMBL/GenBank/DDBJ whole genome shotgun (WGS) entry which is preliminary data.</text>
</comment>
<sequence length="387" mass="41153">MTTDTAPPATTDDPTTAAEAGFFRRNRIWFVVGLALALALAVAVWTGGGDQEYSAPLDPQNPDPEGAQALAQVLGDEGVDVTIARSAAELHAAGAGPGTTVVVTGADQLAPSTVERLDRDTRGADVVLVEPPHHVLREVEKGVEASYASDETSGDCGDERFDALSLTVDSAFAYDTADGCFPAGDGYVLAEGGGGTTYFGAGQALSNDQVLRDDNAAVVLRLLGGNDRLVWYLPTYDDAAEDEAVSLWTFAPGWLAPSLWLAFVAVIALMWWRGRRLGRLASEPLPVVVRAVETTRSRGRMYRRADDRAYAAGALRTAARRRLADSLRLGRGASEAEVISAVARHLGRRDDEIGGLLALRAPAPSTDDGLVRLAQELTQLDREVRRG</sequence>
<dbReference type="AlphaFoldDB" id="A0A5B1LZ57"/>
<evidence type="ECO:0000313" key="3">
    <source>
        <dbReference type="EMBL" id="KAA1425953.1"/>
    </source>
</evidence>
<reference evidence="3 4" key="1">
    <citation type="submission" date="2019-09" db="EMBL/GenBank/DDBJ databases">
        <title>Nocardioides panacisoli sp. nov., isolated from the soil of a ginseng field.</title>
        <authorList>
            <person name="Cho C."/>
        </authorList>
    </citation>
    <scope>NUCLEOTIDE SEQUENCE [LARGE SCALE GENOMIC DNA]</scope>
    <source>
        <strain evidence="3 4">BN140041</strain>
    </source>
</reference>